<dbReference type="InterPro" id="IPR001497">
    <property type="entry name" value="MethylDNA_cys_MeTrfase_AS"/>
</dbReference>
<evidence type="ECO:0000313" key="8">
    <source>
        <dbReference type="EMBL" id="MFD2207893.1"/>
    </source>
</evidence>
<dbReference type="PANTHER" id="PTHR10815:SF5">
    <property type="entry name" value="METHYLATED-DNA--PROTEIN-CYSTEINE METHYLTRANSFERASE"/>
    <property type="match status" value="1"/>
</dbReference>
<dbReference type="SUPFAM" id="SSF46767">
    <property type="entry name" value="Methylated DNA-protein cysteine methyltransferase, C-terminal domain"/>
    <property type="match status" value="1"/>
</dbReference>
<dbReference type="InterPro" id="IPR036217">
    <property type="entry name" value="MethylDNA_cys_MeTrfase_DNAb"/>
</dbReference>
<dbReference type="Gene3D" id="1.10.10.10">
    <property type="entry name" value="Winged helix-like DNA-binding domain superfamily/Winged helix DNA-binding domain"/>
    <property type="match status" value="1"/>
</dbReference>
<comment type="catalytic activity">
    <reaction evidence="6">
        <text>a 6-O-methyl-2'-deoxyguanosine in DNA + L-cysteinyl-[protein] = S-methyl-L-cysteinyl-[protein] + a 2'-deoxyguanosine in DNA</text>
        <dbReference type="Rhea" id="RHEA:24000"/>
        <dbReference type="Rhea" id="RHEA-COMP:10131"/>
        <dbReference type="Rhea" id="RHEA-COMP:10132"/>
        <dbReference type="Rhea" id="RHEA-COMP:11367"/>
        <dbReference type="Rhea" id="RHEA-COMP:11368"/>
        <dbReference type="ChEBI" id="CHEBI:29950"/>
        <dbReference type="ChEBI" id="CHEBI:82612"/>
        <dbReference type="ChEBI" id="CHEBI:85445"/>
        <dbReference type="ChEBI" id="CHEBI:85448"/>
        <dbReference type="EC" id="2.1.1.63"/>
    </reaction>
</comment>
<keyword evidence="9" id="KW-1185">Reference proteome</keyword>
<evidence type="ECO:0000313" key="9">
    <source>
        <dbReference type="Proteomes" id="UP001597294"/>
    </source>
</evidence>
<keyword evidence="4" id="KW-0227">DNA damage</keyword>
<dbReference type="PROSITE" id="PS00374">
    <property type="entry name" value="MGMT"/>
    <property type="match status" value="1"/>
</dbReference>
<evidence type="ECO:0000256" key="4">
    <source>
        <dbReference type="ARBA" id="ARBA00022763"/>
    </source>
</evidence>
<keyword evidence="2 8" id="KW-0489">Methyltransferase</keyword>
<proteinExistence type="predicted"/>
<evidence type="ECO:0000256" key="1">
    <source>
        <dbReference type="ARBA" id="ARBA00001286"/>
    </source>
</evidence>
<evidence type="ECO:0000259" key="7">
    <source>
        <dbReference type="Pfam" id="PF01035"/>
    </source>
</evidence>
<dbReference type="GO" id="GO:0003908">
    <property type="term" value="F:methylated-DNA-[protein]-cysteine S-methyltransferase activity"/>
    <property type="evidence" value="ECO:0007669"/>
    <property type="project" value="UniProtKB-EC"/>
</dbReference>
<comment type="catalytic activity">
    <reaction evidence="1">
        <text>a 4-O-methyl-thymidine in DNA + L-cysteinyl-[protein] = a thymidine in DNA + S-methyl-L-cysteinyl-[protein]</text>
        <dbReference type="Rhea" id="RHEA:53428"/>
        <dbReference type="Rhea" id="RHEA-COMP:10131"/>
        <dbReference type="Rhea" id="RHEA-COMP:10132"/>
        <dbReference type="Rhea" id="RHEA-COMP:13555"/>
        <dbReference type="Rhea" id="RHEA-COMP:13556"/>
        <dbReference type="ChEBI" id="CHEBI:29950"/>
        <dbReference type="ChEBI" id="CHEBI:82612"/>
        <dbReference type="ChEBI" id="CHEBI:137386"/>
        <dbReference type="ChEBI" id="CHEBI:137387"/>
        <dbReference type="EC" id="2.1.1.63"/>
    </reaction>
</comment>
<dbReference type="CDD" id="cd06445">
    <property type="entry name" value="ATase"/>
    <property type="match status" value="1"/>
</dbReference>
<dbReference type="Proteomes" id="UP001597294">
    <property type="component" value="Unassembled WGS sequence"/>
</dbReference>
<dbReference type="EC" id="2.1.1.63" evidence="8"/>
<dbReference type="InterPro" id="IPR036388">
    <property type="entry name" value="WH-like_DNA-bd_sf"/>
</dbReference>
<dbReference type="GO" id="GO:0032259">
    <property type="term" value="P:methylation"/>
    <property type="evidence" value="ECO:0007669"/>
    <property type="project" value="UniProtKB-KW"/>
</dbReference>
<organism evidence="8 9">
    <name type="scientific">Kiloniella antarctica</name>
    <dbReference type="NCBI Taxonomy" id="1550907"/>
    <lineage>
        <taxon>Bacteria</taxon>
        <taxon>Pseudomonadati</taxon>
        <taxon>Pseudomonadota</taxon>
        <taxon>Alphaproteobacteria</taxon>
        <taxon>Rhodospirillales</taxon>
        <taxon>Kiloniellaceae</taxon>
        <taxon>Kiloniella</taxon>
    </lineage>
</organism>
<dbReference type="RefSeq" id="WP_380254983.1">
    <property type="nucleotide sequence ID" value="NZ_JBHUII010000013.1"/>
</dbReference>
<accession>A0ABW5BP27</accession>
<keyword evidence="5" id="KW-0234">DNA repair</keyword>
<evidence type="ECO:0000256" key="3">
    <source>
        <dbReference type="ARBA" id="ARBA00022679"/>
    </source>
</evidence>
<dbReference type="InterPro" id="IPR036631">
    <property type="entry name" value="MGMT_N_sf"/>
</dbReference>
<comment type="caution">
    <text evidence="8">The sequence shown here is derived from an EMBL/GenBank/DDBJ whole genome shotgun (WGS) entry which is preliminary data.</text>
</comment>
<protein>
    <submittedName>
        <fullName evidence="8">Methylated-DNA--[protein]-cysteine S-methyltransferase</fullName>
        <ecNumber evidence="8">2.1.1.63</ecNumber>
    </submittedName>
</protein>
<dbReference type="EMBL" id="JBHUII010000013">
    <property type="protein sequence ID" value="MFD2207893.1"/>
    <property type="molecule type" value="Genomic_DNA"/>
</dbReference>
<keyword evidence="3 8" id="KW-0808">Transferase</keyword>
<dbReference type="PANTHER" id="PTHR10815">
    <property type="entry name" value="METHYLATED-DNA--PROTEIN-CYSTEINE METHYLTRANSFERASE"/>
    <property type="match status" value="1"/>
</dbReference>
<dbReference type="Pfam" id="PF01035">
    <property type="entry name" value="DNA_binding_1"/>
    <property type="match status" value="1"/>
</dbReference>
<sequence>MAEDSLLVSRHRSPIGEIVTFYRDGILCHLDFTDCQIRWEKLLRRRFPQLSLIDVSVNSEMEERLMAYFAKETTAFTGVKLDTGGTDFQKEVWDALCKIPFGTTETYSSMATKIGKPKAIRAMAAANALNPISLIIPCHRIIGKDGSLTGYGGGLERKGKLLEHEKR</sequence>
<dbReference type="InterPro" id="IPR014048">
    <property type="entry name" value="MethylDNA_cys_MeTrfase_DNA-bd"/>
</dbReference>
<dbReference type="Gene3D" id="3.30.160.70">
    <property type="entry name" value="Methylated DNA-protein cysteine methyltransferase domain"/>
    <property type="match status" value="1"/>
</dbReference>
<reference evidence="9" key="1">
    <citation type="journal article" date="2019" name="Int. J. Syst. Evol. Microbiol.">
        <title>The Global Catalogue of Microorganisms (GCM) 10K type strain sequencing project: providing services to taxonomists for standard genome sequencing and annotation.</title>
        <authorList>
            <consortium name="The Broad Institute Genomics Platform"/>
            <consortium name="The Broad Institute Genome Sequencing Center for Infectious Disease"/>
            <person name="Wu L."/>
            <person name="Ma J."/>
        </authorList>
    </citation>
    <scope>NUCLEOTIDE SEQUENCE [LARGE SCALE GENOMIC DNA]</scope>
    <source>
        <strain evidence="9">CGMCC 4.7192</strain>
    </source>
</reference>
<dbReference type="SUPFAM" id="SSF53155">
    <property type="entry name" value="Methylated DNA-protein cysteine methyltransferase domain"/>
    <property type="match status" value="1"/>
</dbReference>
<feature type="domain" description="Methylated-DNA-[protein]-cysteine S-methyltransferase DNA binding" evidence="7">
    <location>
        <begin position="87"/>
        <end position="166"/>
    </location>
</feature>
<evidence type="ECO:0000256" key="2">
    <source>
        <dbReference type="ARBA" id="ARBA00022603"/>
    </source>
</evidence>
<dbReference type="NCBIfam" id="TIGR00589">
    <property type="entry name" value="ogt"/>
    <property type="match status" value="1"/>
</dbReference>
<evidence type="ECO:0000256" key="5">
    <source>
        <dbReference type="ARBA" id="ARBA00023204"/>
    </source>
</evidence>
<gene>
    <name evidence="8" type="ORF">ACFSKO_19940</name>
</gene>
<evidence type="ECO:0000256" key="6">
    <source>
        <dbReference type="ARBA" id="ARBA00049348"/>
    </source>
</evidence>
<name>A0ABW5BP27_9PROT</name>